<proteinExistence type="predicted"/>
<evidence type="ECO:0000313" key="2">
    <source>
        <dbReference type="Proteomes" id="UP000824881"/>
    </source>
</evidence>
<name>A0ACB7INL7_PLECO</name>
<reference evidence="1 2" key="1">
    <citation type="journal article" date="2021" name="Appl. Environ. Microbiol.">
        <title>Genetic linkage and physical mapping for an oyster mushroom Pleurotus cornucopiae and QTL analysis for the trait cap color.</title>
        <authorList>
            <person name="Zhang Y."/>
            <person name="Gao W."/>
            <person name="Sonnenberg A."/>
            <person name="Chen Q."/>
            <person name="Zhang J."/>
            <person name="Huang C."/>
        </authorList>
    </citation>
    <scope>NUCLEOTIDE SEQUENCE [LARGE SCALE GENOMIC DNA]</scope>
    <source>
        <strain evidence="1">CCMSSC00406</strain>
    </source>
</reference>
<comment type="caution">
    <text evidence="1">The sequence shown here is derived from an EMBL/GenBank/DDBJ whole genome shotgun (WGS) entry which is preliminary data.</text>
</comment>
<sequence length="185" mass="20626">MNEVSGRQENHFTTTNDKRTNCNNQRTVTTANSHNSPRKNELLGTILGDVKKIWADVLILVFWLIEVPQADVLYEGLPQINQNGRSPAQYERESIQGGNLDDFDDMNQQLGDSPLLPAPDSVTDLAYPNWQGHGNGESIPIPIHDQIEETRRMSAWQSIRNTLRSRSSGKSSPSVGRFVLNAEGA</sequence>
<dbReference type="EMBL" id="WQMT02000008">
    <property type="protein sequence ID" value="KAG9219797.1"/>
    <property type="molecule type" value="Genomic_DNA"/>
</dbReference>
<keyword evidence="2" id="KW-1185">Reference proteome</keyword>
<dbReference type="Proteomes" id="UP000824881">
    <property type="component" value="Unassembled WGS sequence"/>
</dbReference>
<protein>
    <submittedName>
        <fullName evidence="1">Uncharacterized protein</fullName>
    </submittedName>
</protein>
<organism evidence="1 2">
    <name type="scientific">Pleurotus cornucopiae</name>
    <name type="common">Cornucopia mushroom</name>
    <dbReference type="NCBI Taxonomy" id="5321"/>
    <lineage>
        <taxon>Eukaryota</taxon>
        <taxon>Fungi</taxon>
        <taxon>Dikarya</taxon>
        <taxon>Basidiomycota</taxon>
        <taxon>Agaricomycotina</taxon>
        <taxon>Agaricomycetes</taxon>
        <taxon>Agaricomycetidae</taxon>
        <taxon>Agaricales</taxon>
        <taxon>Pleurotineae</taxon>
        <taxon>Pleurotaceae</taxon>
        <taxon>Pleurotus</taxon>
    </lineage>
</organism>
<gene>
    <name evidence="1" type="ORF">CCMSSC00406_0008174</name>
</gene>
<accession>A0ACB7INL7</accession>
<evidence type="ECO:0000313" key="1">
    <source>
        <dbReference type="EMBL" id="KAG9219797.1"/>
    </source>
</evidence>